<feature type="signal peptide" evidence="3">
    <location>
        <begin position="1"/>
        <end position="22"/>
    </location>
</feature>
<organism evidence="4 5">
    <name type="scientific">Bemisia tabaci</name>
    <name type="common">Sweetpotato whitefly</name>
    <name type="synonym">Aleurodes tabaci</name>
    <dbReference type="NCBI Taxonomy" id="7038"/>
    <lineage>
        <taxon>Eukaryota</taxon>
        <taxon>Metazoa</taxon>
        <taxon>Ecdysozoa</taxon>
        <taxon>Arthropoda</taxon>
        <taxon>Hexapoda</taxon>
        <taxon>Insecta</taxon>
        <taxon>Pterygota</taxon>
        <taxon>Neoptera</taxon>
        <taxon>Paraneoptera</taxon>
        <taxon>Hemiptera</taxon>
        <taxon>Sternorrhyncha</taxon>
        <taxon>Aleyrodoidea</taxon>
        <taxon>Aleyrodidae</taxon>
        <taxon>Aleyrodinae</taxon>
        <taxon>Bemisia</taxon>
    </lineage>
</organism>
<sequence>MCRVWSLILMICIVYQINQTGAPHTHTNGGSSEISHHGQEGQPSKPTTSTSRHPDLGRPGGEPSRETTKHSSKPRKKPTTEHSTMPQKKHHEKFENEPMRDTSKTVVRLGVFHPEKGKKKITEEECKLHCETHFGRIISNEERIDIAIPKLINSDTVCRCELNSERLEPILKDEKQYAKDKKHRKANFSNFIDAVDKNRYGKFCAAKHWLSTFGKMKVEIGYELDAKDQKPLTRHQTPNQTPDRTLGSHSSTVNTRTHHQDANRTPNRDFVPPGDSRKNFGEVLLGTFQSTGEAFTERSCANRCLHTFGQLFEEDSQSWKPITEKRLSRDGEICDCLLCKDMIWKGCSYLRKKIKIDCNEVIQAFLNFDFCEGKLHAQKNHFDIVLGYEYNAVPHERAKNIIHPLEEVPLDDKPEEASAKHVNGDKNIVFPIPEKGKWKYKKARVSLFTDESCTKKCNTLFGYVILFPGEEKTTFTEGRLSGDRRKCQCFLNASAFEKRLVEIKKENKEEDKQEDTKEDRKAFNKFLQECTFKEGYKWAVKYFTTRPELKVTVEIGSAIDKSDLHEILKEKKKFDEAYAKKLIDGKLKMATFTRSLFTGKLTLERCSSMCNSKFGFIRAPRFPFTKPELSKDPLSCECWFNTEEIKEHLIDQAVSWSSFVAHLEKGYESAVKYLADYEPVREEEEDKTPFWEVLDMPEEAKKHRKPDENNNLNEHQKPDENNEPNEHDKPKHGAQKPTVKNWPNLHIDVVDEKGRPKLKGSNSSRKSKSSQKSDPDLPFQRS</sequence>
<reference evidence="4" key="1">
    <citation type="submission" date="2021-12" db="EMBL/GenBank/DDBJ databases">
        <authorList>
            <person name="King R."/>
        </authorList>
    </citation>
    <scope>NUCLEOTIDE SEQUENCE</scope>
</reference>
<evidence type="ECO:0000256" key="1">
    <source>
        <dbReference type="SAM" id="Coils"/>
    </source>
</evidence>
<evidence type="ECO:0000256" key="2">
    <source>
        <dbReference type="SAM" id="MobiDB-lite"/>
    </source>
</evidence>
<evidence type="ECO:0000313" key="5">
    <source>
        <dbReference type="Proteomes" id="UP001152759"/>
    </source>
</evidence>
<proteinExistence type="predicted"/>
<feature type="compositionally biased region" description="Polar residues" evidence="2">
    <location>
        <begin position="41"/>
        <end position="51"/>
    </location>
</feature>
<evidence type="ECO:0000313" key="4">
    <source>
        <dbReference type="EMBL" id="CAH0383155.1"/>
    </source>
</evidence>
<feature type="chain" id="PRO_5040314347" evidence="3">
    <location>
        <begin position="23"/>
        <end position="782"/>
    </location>
</feature>
<gene>
    <name evidence="4" type="ORF">BEMITA_LOCUS2626</name>
</gene>
<dbReference type="Proteomes" id="UP001152759">
    <property type="component" value="Chromosome 10"/>
</dbReference>
<feature type="compositionally biased region" description="Basic and acidic residues" evidence="2">
    <location>
        <begin position="699"/>
        <end position="731"/>
    </location>
</feature>
<feature type="region of interest" description="Disordered" evidence="2">
    <location>
        <begin position="699"/>
        <end position="782"/>
    </location>
</feature>
<protein>
    <submittedName>
        <fullName evidence="4">Uncharacterized protein</fullName>
    </submittedName>
</protein>
<feature type="region of interest" description="Disordered" evidence="2">
    <location>
        <begin position="23"/>
        <end position="102"/>
    </location>
</feature>
<feature type="compositionally biased region" description="Basic and acidic residues" evidence="2">
    <location>
        <begin position="92"/>
        <end position="102"/>
    </location>
</feature>
<dbReference type="AlphaFoldDB" id="A0A9P0A3A4"/>
<dbReference type="EMBL" id="OU963871">
    <property type="protein sequence ID" value="CAH0383155.1"/>
    <property type="molecule type" value="Genomic_DNA"/>
</dbReference>
<feature type="region of interest" description="Disordered" evidence="2">
    <location>
        <begin position="229"/>
        <end position="275"/>
    </location>
</feature>
<evidence type="ECO:0000256" key="3">
    <source>
        <dbReference type="SAM" id="SignalP"/>
    </source>
</evidence>
<feature type="compositionally biased region" description="Polar residues" evidence="2">
    <location>
        <begin position="234"/>
        <end position="255"/>
    </location>
</feature>
<feature type="coiled-coil region" evidence="1">
    <location>
        <begin position="493"/>
        <end position="520"/>
    </location>
</feature>
<feature type="compositionally biased region" description="Polar residues" evidence="2">
    <location>
        <begin position="23"/>
        <end position="33"/>
    </location>
</feature>
<keyword evidence="3" id="KW-0732">Signal</keyword>
<keyword evidence="5" id="KW-1185">Reference proteome</keyword>
<accession>A0A9P0A3A4</accession>
<name>A0A9P0A3A4_BEMTA</name>
<keyword evidence="1" id="KW-0175">Coiled coil</keyword>